<accession>A0A2W5VL15</accession>
<evidence type="ECO:0000313" key="11">
    <source>
        <dbReference type="EMBL" id="PZR11091.1"/>
    </source>
</evidence>
<keyword evidence="6 10" id="KW-1133">Transmembrane helix</keyword>
<dbReference type="Proteomes" id="UP000249061">
    <property type="component" value="Unassembled WGS sequence"/>
</dbReference>
<dbReference type="PANTHER" id="PTHR13285:SF23">
    <property type="entry name" value="TEICHOIC ACID D-ALANYLTRANSFERASE"/>
    <property type="match status" value="1"/>
</dbReference>
<dbReference type="GO" id="GO:0005886">
    <property type="term" value="C:plasma membrane"/>
    <property type="evidence" value="ECO:0007669"/>
    <property type="project" value="UniProtKB-SubCell"/>
</dbReference>
<dbReference type="GO" id="GO:0016746">
    <property type="term" value="F:acyltransferase activity"/>
    <property type="evidence" value="ECO:0007669"/>
    <property type="project" value="UniProtKB-KW"/>
</dbReference>
<organism evidence="11 12">
    <name type="scientific">Archangium gephyra</name>
    <dbReference type="NCBI Taxonomy" id="48"/>
    <lineage>
        <taxon>Bacteria</taxon>
        <taxon>Pseudomonadati</taxon>
        <taxon>Myxococcota</taxon>
        <taxon>Myxococcia</taxon>
        <taxon>Myxococcales</taxon>
        <taxon>Cystobacterineae</taxon>
        <taxon>Archangiaceae</taxon>
        <taxon>Archangium</taxon>
    </lineage>
</organism>
<feature type="transmembrane region" description="Helical" evidence="10">
    <location>
        <begin position="6"/>
        <end position="22"/>
    </location>
</feature>
<feature type="transmembrane region" description="Helical" evidence="10">
    <location>
        <begin position="341"/>
        <end position="358"/>
    </location>
</feature>
<comment type="subcellular location">
    <subcellularLocation>
        <location evidence="1">Cell membrane</location>
        <topology evidence="1">Multi-pass membrane protein</topology>
    </subcellularLocation>
</comment>
<dbReference type="AlphaFoldDB" id="A0A2W5VL15"/>
<feature type="transmembrane region" description="Helical" evidence="10">
    <location>
        <begin position="416"/>
        <end position="433"/>
    </location>
</feature>
<dbReference type="InterPro" id="IPR004299">
    <property type="entry name" value="MBOAT_fam"/>
</dbReference>
<dbReference type="PIRSF" id="PIRSF016636">
    <property type="entry name" value="AlgI_DltB"/>
    <property type="match status" value="1"/>
</dbReference>
<evidence type="ECO:0000313" key="12">
    <source>
        <dbReference type="Proteomes" id="UP000249061"/>
    </source>
</evidence>
<evidence type="ECO:0000256" key="9">
    <source>
        <dbReference type="PIRNR" id="PIRNR016636"/>
    </source>
</evidence>
<feature type="transmembrane region" description="Helical" evidence="10">
    <location>
        <begin position="107"/>
        <end position="126"/>
    </location>
</feature>
<dbReference type="InterPro" id="IPR024194">
    <property type="entry name" value="Ac/AlaTfrase_AlgI/DltB"/>
</dbReference>
<proteinExistence type="inferred from homology"/>
<evidence type="ECO:0000256" key="8">
    <source>
        <dbReference type="ARBA" id="ARBA00023315"/>
    </source>
</evidence>
<dbReference type="InterPro" id="IPR028362">
    <property type="entry name" value="AlgI"/>
</dbReference>
<dbReference type="Pfam" id="PF03062">
    <property type="entry name" value="MBOAT"/>
    <property type="match status" value="1"/>
</dbReference>
<keyword evidence="7 9" id="KW-0472">Membrane</keyword>
<evidence type="ECO:0000256" key="2">
    <source>
        <dbReference type="ARBA" id="ARBA00010323"/>
    </source>
</evidence>
<keyword evidence="8 9" id="KW-0012">Acyltransferase</keyword>
<evidence type="ECO:0000256" key="7">
    <source>
        <dbReference type="ARBA" id="ARBA00023136"/>
    </source>
</evidence>
<evidence type="ECO:0000256" key="1">
    <source>
        <dbReference type="ARBA" id="ARBA00004651"/>
    </source>
</evidence>
<keyword evidence="3 9" id="KW-1003">Cell membrane</keyword>
<name>A0A2W5VL15_9BACT</name>
<comment type="caution">
    <text evidence="11">The sequence shown here is derived from an EMBL/GenBank/DDBJ whole genome shotgun (WGS) entry which is preliminary data.</text>
</comment>
<dbReference type="PANTHER" id="PTHR13285">
    <property type="entry name" value="ACYLTRANSFERASE"/>
    <property type="match status" value="1"/>
</dbReference>
<evidence type="ECO:0000256" key="10">
    <source>
        <dbReference type="SAM" id="Phobius"/>
    </source>
</evidence>
<evidence type="ECO:0008006" key="13">
    <source>
        <dbReference type="Google" id="ProtNLM"/>
    </source>
</evidence>
<dbReference type="EMBL" id="QFQP01000015">
    <property type="protein sequence ID" value="PZR11091.1"/>
    <property type="molecule type" value="Genomic_DNA"/>
</dbReference>
<dbReference type="PIRSF" id="PIRSF500217">
    <property type="entry name" value="AlgI"/>
    <property type="match status" value="1"/>
</dbReference>
<gene>
    <name evidence="11" type="ORF">DI536_18305</name>
</gene>
<keyword evidence="5 10" id="KW-0812">Transmembrane</keyword>
<feature type="transmembrane region" description="Helical" evidence="10">
    <location>
        <begin position="138"/>
        <end position="157"/>
    </location>
</feature>
<dbReference type="GO" id="GO:0042121">
    <property type="term" value="P:alginic acid biosynthetic process"/>
    <property type="evidence" value="ECO:0007669"/>
    <property type="project" value="InterPro"/>
</dbReference>
<evidence type="ECO:0000256" key="4">
    <source>
        <dbReference type="ARBA" id="ARBA00022679"/>
    </source>
</evidence>
<comment type="similarity">
    <text evidence="2 9">Belongs to the membrane-bound acyltransferase family.</text>
</comment>
<feature type="transmembrane region" description="Helical" evidence="10">
    <location>
        <begin position="48"/>
        <end position="66"/>
    </location>
</feature>
<keyword evidence="4 9" id="KW-0808">Transferase</keyword>
<dbReference type="InterPro" id="IPR051085">
    <property type="entry name" value="MB_O-acyltransferase"/>
</dbReference>
<evidence type="ECO:0000256" key="3">
    <source>
        <dbReference type="ARBA" id="ARBA00022475"/>
    </source>
</evidence>
<feature type="transmembrane region" description="Helical" evidence="10">
    <location>
        <begin position="73"/>
        <end position="95"/>
    </location>
</feature>
<reference evidence="11 12" key="1">
    <citation type="submission" date="2017-08" db="EMBL/GenBank/DDBJ databases">
        <title>Infants hospitalized years apart are colonized by the same room-sourced microbial strains.</title>
        <authorList>
            <person name="Brooks B."/>
            <person name="Olm M.R."/>
            <person name="Firek B.A."/>
            <person name="Baker R."/>
            <person name="Thomas B.C."/>
            <person name="Morowitz M.J."/>
            <person name="Banfield J.F."/>
        </authorList>
    </citation>
    <scope>NUCLEOTIDE SEQUENCE [LARGE SCALE GENOMIC DNA]</scope>
    <source>
        <strain evidence="11">S2_003_000_R2_14</strain>
    </source>
</reference>
<evidence type="ECO:0000256" key="6">
    <source>
        <dbReference type="ARBA" id="ARBA00022989"/>
    </source>
</evidence>
<evidence type="ECO:0000256" key="5">
    <source>
        <dbReference type="ARBA" id="ARBA00022692"/>
    </source>
</evidence>
<feature type="transmembrane region" description="Helical" evidence="10">
    <location>
        <begin position="386"/>
        <end position="404"/>
    </location>
</feature>
<feature type="transmembrane region" description="Helical" evidence="10">
    <location>
        <begin position="177"/>
        <end position="198"/>
    </location>
</feature>
<protein>
    <recommendedName>
        <fullName evidence="13">MBOAT family protein</fullName>
    </recommendedName>
</protein>
<sequence>MVFHSATFLLCVTALVALYWLTPWQRARLVLLFVASLVFYGWKHWPSVFLLLGSIGANFVLGRLLERSPSRKLLAFGVALNLSFLLYFKYARFIVAQLGLDAPAPDAWAPLGISFFTFQVVAYLVDVYRRELPAERDLLVFAVFKSFFAQLVAGPIVRGTEFLPQLRARGTFDAERLHRGAWLVLCGLFLKVAVADVIGEYVDFGWRAPDQLGFNNAWLITYGYAAQLLADFWGYSTMAVGLGHCFGLTLPINFDHPYGSASLREFWRRWHITLSSWLRDYLFIPLGGSRGVSRPRAAFNRLATMALGGLWHGAGWNFILWGTLHGLWMELESRLARWPRWLQVFITFHVVVALWLPFRAPSMAHLWQLVQQLFGGHFDPSMPTQTVVLTALFLALQKPMFALVRYERLETLRSRWELALAGFMTWFLLAYGSPRSDFIYFVF</sequence>